<dbReference type="Proteomes" id="UP000035352">
    <property type="component" value="Chromosome"/>
</dbReference>
<dbReference type="OrthoDB" id="9011013at2"/>
<organism evidence="1 2">
    <name type="scientific">Caldimonas brevitalea</name>
    <dbReference type="NCBI Taxonomy" id="413882"/>
    <lineage>
        <taxon>Bacteria</taxon>
        <taxon>Pseudomonadati</taxon>
        <taxon>Pseudomonadota</taxon>
        <taxon>Betaproteobacteria</taxon>
        <taxon>Burkholderiales</taxon>
        <taxon>Sphaerotilaceae</taxon>
        <taxon>Caldimonas</taxon>
    </lineage>
</organism>
<name>A0A0G3BHA1_9BURK</name>
<accession>A0A0G3BHA1</accession>
<reference evidence="1 2" key="1">
    <citation type="submission" date="2015-05" db="EMBL/GenBank/DDBJ databases">
        <authorList>
            <person name="Tang B."/>
            <person name="Yu Y."/>
        </authorList>
    </citation>
    <scope>NUCLEOTIDE SEQUENCE [LARGE SCALE GENOMIC DNA]</scope>
    <source>
        <strain evidence="1 2">DSM 7029</strain>
    </source>
</reference>
<sequence>MNCQQGDLAVIVGGQYAENWGRLVMVREAYNFQGIWDGDCGPAWYVESEGDKLYTETVSGRPFRMYRVVVRDSALRPIRNDDGIDEMVRIAGRPNYADAEPATRLQQLRQAVEEFKRSQGATR</sequence>
<dbReference type="RefSeq" id="WP_047194570.1">
    <property type="nucleotide sequence ID" value="NZ_CP011371.1"/>
</dbReference>
<dbReference type="AlphaFoldDB" id="A0A0G3BHA1"/>
<dbReference type="STRING" id="413882.AAW51_2088"/>
<evidence type="ECO:0000313" key="2">
    <source>
        <dbReference type="Proteomes" id="UP000035352"/>
    </source>
</evidence>
<keyword evidence="2" id="KW-1185">Reference proteome</keyword>
<evidence type="ECO:0000313" key="1">
    <source>
        <dbReference type="EMBL" id="AKJ28779.1"/>
    </source>
</evidence>
<gene>
    <name evidence="1" type="ORF">AAW51_2088</name>
</gene>
<proteinExistence type="predicted"/>
<dbReference type="EMBL" id="CP011371">
    <property type="protein sequence ID" value="AKJ28779.1"/>
    <property type="molecule type" value="Genomic_DNA"/>
</dbReference>
<protein>
    <submittedName>
        <fullName evidence="1">Uncharacterized protein</fullName>
    </submittedName>
</protein>
<dbReference type="KEGG" id="pbh:AAW51_2088"/>